<dbReference type="Gene3D" id="3.30.70.1340">
    <property type="entry name" value="MTH889-like domain"/>
    <property type="match status" value="1"/>
</dbReference>
<sequence length="95" mass="10329">MAPVRRLVLDLLKPHDPDIVRITRHVADCDGVSGVNAALVETDRDVQTLKLTVVGDDVPERVVYETIEELGASVHSVDEVVCGEVLVEQTATPQD</sequence>
<keyword evidence="2" id="KW-1185">Reference proteome</keyword>
<organism evidence="1 2">
    <name type="scientific">Halogranum gelatinilyticum</name>
    <dbReference type="NCBI Taxonomy" id="660521"/>
    <lineage>
        <taxon>Archaea</taxon>
        <taxon>Methanobacteriati</taxon>
        <taxon>Methanobacteriota</taxon>
        <taxon>Stenosarchaea group</taxon>
        <taxon>Halobacteria</taxon>
        <taxon>Halobacteriales</taxon>
        <taxon>Haloferacaceae</taxon>
    </lineage>
</organism>
<dbReference type="InterPro" id="IPR023129">
    <property type="entry name" value="MTH889-like_dom_sf"/>
</dbReference>
<accession>A0A1G9QEI8</accession>
<dbReference type="PANTHER" id="PTHR42240">
    <property type="entry name" value="DUF211 DOMAIN-CONTAINING PROTEIN"/>
    <property type="match status" value="1"/>
</dbReference>
<dbReference type="SUPFAM" id="SSF160363">
    <property type="entry name" value="MTH889-like"/>
    <property type="match status" value="1"/>
</dbReference>
<dbReference type="AlphaFoldDB" id="A0A1G9QEI8"/>
<protein>
    <recommendedName>
        <fullName evidence="3">DUF211 domain-containing protein</fullName>
    </recommendedName>
</protein>
<evidence type="ECO:0000313" key="1">
    <source>
        <dbReference type="EMBL" id="SDM08735.1"/>
    </source>
</evidence>
<dbReference type="RefSeq" id="WP_089694273.1">
    <property type="nucleotide sequence ID" value="NZ_FNHL01000001.1"/>
</dbReference>
<dbReference type="Pfam" id="PF02680">
    <property type="entry name" value="DUF211"/>
    <property type="match status" value="1"/>
</dbReference>
<proteinExistence type="predicted"/>
<dbReference type="EMBL" id="FNHL01000001">
    <property type="protein sequence ID" value="SDM08735.1"/>
    <property type="molecule type" value="Genomic_DNA"/>
</dbReference>
<name>A0A1G9QEI8_9EURY</name>
<reference evidence="2" key="1">
    <citation type="submission" date="2016-10" db="EMBL/GenBank/DDBJ databases">
        <authorList>
            <person name="Varghese N."/>
            <person name="Submissions S."/>
        </authorList>
    </citation>
    <scope>NUCLEOTIDE SEQUENCE [LARGE SCALE GENOMIC DNA]</scope>
    <source>
        <strain evidence="2">CGMCC 1.10119</strain>
    </source>
</reference>
<dbReference type="STRING" id="660521.SAMN04487949_0795"/>
<dbReference type="PANTHER" id="PTHR42240:SF1">
    <property type="entry name" value="DUF211 DOMAIN-CONTAINING PROTEIN"/>
    <property type="match status" value="1"/>
</dbReference>
<gene>
    <name evidence="1" type="ORF">SAMN04487949_0795</name>
</gene>
<dbReference type="InterPro" id="IPR003831">
    <property type="entry name" value="DUF211"/>
</dbReference>
<evidence type="ECO:0000313" key="2">
    <source>
        <dbReference type="Proteomes" id="UP000199451"/>
    </source>
</evidence>
<dbReference type="OrthoDB" id="201945at2157"/>
<dbReference type="Proteomes" id="UP000199451">
    <property type="component" value="Unassembled WGS sequence"/>
</dbReference>
<evidence type="ECO:0008006" key="3">
    <source>
        <dbReference type="Google" id="ProtNLM"/>
    </source>
</evidence>